<organism evidence="2 3">
    <name type="scientific">Phytophthora fragariae</name>
    <dbReference type="NCBI Taxonomy" id="53985"/>
    <lineage>
        <taxon>Eukaryota</taxon>
        <taxon>Sar</taxon>
        <taxon>Stramenopiles</taxon>
        <taxon>Oomycota</taxon>
        <taxon>Peronosporomycetes</taxon>
        <taxon>Peronosporales</taxon>
        <taxon>Peronosporaceae</taxon>
        <taxon>Phytophthora</taxon>
    </lineage>
</organism>
<proteinExistence type="predicted"/>
<feature type="compositionally biased region" description="Polar residues" evidence="1">
    <location>
        <begin position="1"/>
        <end position="15"/>
    </location>
</feature>
<evidence type="ECO:0000313" key="3">
    <source>
        <dbReference type="Proteomes" id="UP000476176"/>
    </source>
</evidence>
<accession>A0A6G0NKM0</accession>
<evidence type="ECO:0000256" key="1">
    <source>
        <dbReference type="SAM" id="MobiDB-lite"/>
    </source>
</evidence>
<gene>
    <name evidence="2" type="ORF">PF004_g15693</name>
</gene>
<comment type="caution">
    <text evidence="2">The sequence shown here is derived from an EMBL/GenBank/DDBJ whole genome shotgun (WGS) entry which is preliminary data.</text>
</comment>
<name>A0A6G0NKM0_9STRA</name>
<feature type="region of interest" description="Disordered" evidence="1">
    <location>
        <begin position="1"/>
        <end position="21"/>
    </location>
</feature>
<reference evidence="2 3" key="1">
    <citation type="submission" date="2018-09" db="EMBL/GenBank/DDBJ databases">
        <title>Genomic investigation of the strawberry pathogen Phytophthora fragariae indicates pathogenicity is determined by transcriptional variation in three key races.</title>
        <authorList>
            <person name="Adams T.M."/>
            <person name="Armitage A.D."/>
            <person name="Sobczyk M.K."/>
            <person name="Bates H.J."/>
            <person name="Dunwell J.M."/>
            <person name="Nellist C.F."/>
            <person name="Harrison R.J."/>
        </authorList>
    </citation>
    <scope>NUCLEOTIDE SEQUENCE [LARGE SCALE GENOMIC DNA]</scope>
    <source>
        <strain evidence="2 3">BC-23</strain>
    </source>
</reference>
<dbReference type="Proteomes" id="UP000476176">
    <property type="component" value="Unassembled WGS sequence"/>
</dbReference>
<sequence>MPSTNGLLAKGSSSRSTRDSCKTVICTTPPATEAEAEAKIVVMREHGFPHATICCVITRPGRRQRQRHRRWRLCRVRVGQDHDGFGRPRENL</sequence>
<dbReference type="EMBL" id="QXGC01001067">
    <property type="protein sequence ID" value="KAE9212224.1"/>
    <property type="molecule type" value="Genomic_DNA"/>
</dbReference>
<protein>
    <submittedName>
        <fullName evidence="2">Uncharacterized protein</fullName>
    </submittedName>
</protein>
<evidence type="ECO:0000313" key="2">
    <source>
        <dbReference type="EMBL" id="KAE9212224.1"/>
    </source>
</evidence>
<dbReference type="AlphaFoldDB" id="A0A6G0NKM0"/>